<dbReference type="STRING" id="1458461.BN1012_Phect1554"/>
<dbReference type="AlphaFoldDB" id="X5M8S9"/>
<reference evidence="2 3" key="1">
    <citation type="journal article" date="2014" name="Front. Genet.">
        <title>Genome and metabolic network of "Candidatus Phaeomarinobacter ectocarpi" Ec32, a new candidate genus of Alphaproteobacteria frequently associated with brown algae.</title>
        <authorList>
            <person name="Dittami S.M."/>
            <person name="Barbeyron T."/>
            <person name="Boyen C."/>
            <person name="Cambefort J."/>
            <person name="Collet G."/>
            <person name="Delage L."/>
            <person name="Gobet A."/>
            <person name="Groisillier A."/>
            <person name="Leblanc C."/>
            <person name="Michel G."/>
            <person name="Scornet D."/>
            <person name="Siegel A."/>
            <person name="Tapia J.E."/>
            <person name="Tonon T."/>
        </authorList>
    </citation>
    <scope>NUCLEOTIDE SEQUENCE [LARGE SCALE GENOMIC DNA]</scope>
    <source>
        <strain evidence="2 3">Ec32</strain>
    </source>
</reference>
<evidence type="ECO:0000313" key="2">
    <source>
        <dbReference type="EMBL" id="CDO59768.1"/>
    </source>
</evidence>
<organism evidence="2 3">
    <name type="scientific">Candidatus Phaeomarinibacter ectocarpi</name>
    <dbReference type="NCBI Taxonomy" id="1458461"/>
    <lineage>
        <taxon>Bacteria</taxon>
        <taxon>Pseudomonadati</taxon>
        <taxon>Pseudomonadota</taxon>
        <taxon>Alphaproteobacteria</taxon>
        <taxon>Hyphomicrobiales</taxon>
        <taxon>Parvibaculaceae</taxon>
        <taxon>Candidatus Phaeomarinibacter</taxon>
    </lineage>
</organism>
<dbReference type="Pfam" id="PF01738">
    <property type="entry name" value="DLH"/>
    <property type="match status" value="1"/>
</dbReference>
<dbReference type="Proteomes" id="UP000032160">
    <property type="component" value="Chromosome I"/>
</dbReference>
<keyword evidence="3" id="KW-1185">Reference proteome</keyword>
<dbReference type="HOGENOM" id="CLU_054590_7_3_5"/>
<evidence type="ECO:0000259" key="1">
    <source>
        <dbReference type="Pfam" id="PF01738"/>
    </source>
</evidence>
<dbReference type="EMBL" id="HG966617">
    <property type="protein sequence ID" value="CDO59768.1"/>
    <property type="molecule type" value="Genomic_DNA"/>
</dbReference>
<dbReference type="SUPFAM" id="SSF53474">
    <property type="entry name" value="alpha/beta-Hydrolases"/>
    <property type="match status" value="1"/>
</dbReference>
<evidence type="ECO:0000313" key="3">
    <source>
        <dbReference type="Proteomes" id="UP000032160"/>
    </source>
</evidence>
<dbReference type="Gene3D" id="3.40.50.1820">
    <property type="entry name" value="alpha/beta hydrolase"/>
    <property type="match status" value="1"/>
</dbReference>
<dbReference type="PANTHER" id="PTHR46623">
    <property type="entry name" value="CARBOXYMETHYLENEBUTENOLIDASE-RELATED"/>
    <property type="match status" value="1"/>
</dbReference>
<proteinExistence type="predicted"/>
<accession>X5M8S9</accession>
<dbReference type="GO" id="GO:0016787">
    <property type="term" value="F:hydrolase activity"/>
    <property type="evidence" value="ECO:0007669"/>
    <property type="project" value="UniProtKB-KW"/>
</dbReference>
<feature type="domain" description="Dienelactone hydrolase" evidence="1">
    <location>
        <begin position="15"/>
        <end position="230"/>
    </location>
</feature>
<keyword evidence="2" id="KW-0378">Hydrolase</keyword>
<dbReference type="KEGG" id="pect:BN1012_Phect1554"/>
<dbReference type="PATRIC" id="fig|1458461.3.peg.1553"/>
<gene>
    <name evidence="2" type="ORF">BN1012_Phect1554</name>
</gene>
<dbReference type="InterPro" id="IPR002925">
    <property type="entry name" value="Dienelactn_hydro"/>
</dbReference>
<protein>
    <submittedName>
        <fullName evidence="2">Dienelactone hydrolase family</fullName>
    </submittedName>
</protein>
<dbReference type="RefSeq" id="WP_043950319.1">
    <property type="nucleotide sequence ID" value="NZ_HG966617.1"/>
</dbReference>
<name>X5M8S9_9HYPH</name>
<dbReference type="PANTHER" id="PTHR46623:SF6">
    <property type="entry name" value="ALPHA_BETA-HYDROLASES SUPERFAMILY PROTEIN"/>
    <property type="match status" value="1"/>
</dbReference>
<dbReference type="InterPro" id="IPR029058">
    <property type="entry name" value="AB_hydrolase_fold"/>
</dbReference>
<dbReference type="InterPro" id="IPR051049">
    <property type="entry name" value="Dienelactone_hydrolase-like"/>
</dbReference>
<sequence>MSGQDIEIKGPDGTFGGYLATPDNGKGPGIVVIQEIFGVNQVMRDICDQLAREGFVALCPDLFWRLEPGIQITDKTEEEWAKAFELFGKFDVDAGIIDVDATIEHLRQMEVCNNKVGAVGYCLGGLLAYLTAARTDADASVGFYGVNIQEKLDEAEQIKKPLMLHIAEKDEFVPAEAQAAIKEGLAGNDHITVHSYAGRDHAFAREGGAHFHQDDADLANGRTLAFFRQHLA</sequence>